<comment type="caution">
    <text evidence="5">The sequence shown here is derived from an EMBL/GenBank/DDBJ whole genome shotgun (WGS) entry which is preliminary data.</text>
</comment>
<feature type="compositionally biased region" description="Low complexity" evidence="2">
    <location>
        <begin position="803"/>
        <end position="816"/>
    </location>
</feature>
<feature type="region of interest" description="Disordered" evidence="2">
    <location>
        <begin position="480"/>
        <end position="578"/>
    </location>
</feature>
<feature type="region of interest" description="Disordered" evidence="2">
    <location>
        <begin position="729"/>
        <end position="816"/>
    </location>
</feature>
<feature type="compositionally biased region" description="Low complexity" evidence="2">
    <location>
        <begin position="480"/>
        <end position="570"/>
    </location>
</feature>
<dbReference type="Proteomes" id="UP001174691">
    <property type="component" value="Unassembled WGS sequence"/>
</dbReference>
<dbReference type="InterPro" id="IPR051589">
    <property type="entry name" value="Sialate-O-sulfotransferase"/>
</dbReference>
<dbReference type="PANTHER" id="PTHR45964:SF5">
    <property type="entry name" value="WSCD FAMILY MEMBER CG9164"/>
    <property type="match status" value="1"/>
</dbReference>
<feature type="domain" description="WSC" evidence="4">
    <location>
        <begin position="39"/>
        <end position="155"/>
    </location>
</feature>
<feature type="domain" description="WSC" evidence="4">
    <location>
        <begin position="356"/>
        <end position="451"/>
    </location>
</feature>
<evidence type="ECO:0000313" key="5">
    <source>
        <dbReference type="EMBL" id="KAJ9161318.1"/>
    </source>
</evidence>
<organism evidence="5 6">
    <name type="scientific">Coniochaeta hoffmannii</name>
    <dbReference type="NCBI Taxonomy" id="91930"/>
    <lineage>
        <taxon>Eukaryota</taxon>
        <taxon>Fungi</taxon>
        <taxon>Dikarya</taxon>
        <taxon>Ascomycota</taxon>
        <taxon>Pezizomycotina</taxon>
        <taxon>Sordariomycetes</taxon>
        <taxon>Sordariomycetidae</taxon>
        <taxon>Coniochaetales</taxon>
        <taxon>Coniochaetaceae</taxon>
        <taxon>Coniochaeta</taxon>
    </lineage>
</organism>
<reference evidence="5" key="1">
    <citation type="submission" date="2022-07" db="EMBL/GenBank/DDBJ databases">
        <title>Fungi with potential for degradation of polypropylene.</title>
        <authorList>
            <person name="Gostincar C."/>
        </authorList>
    </citation>
    <scope>NUCLEOTIDE SEQUENCE</scope>
    <source>
        <strain evidence="5">EXF-13287</strain>
    </source>
</reference>
<gene>
    <name evidence="5" type="ORF">NKR19_g2375</name>
</gene>
<dbReference type="SMART" id="SM00321">
    <property type="entry name" value="WSC"/>
    <property type="match status" value="2"/>
</dbReference>
<dbReference type="InterPro" id="IPR057230">
    <property type="entry name" value="DUF7908"/>
</dbReference>
<feature type="compositionally biased region" description="Low complexity" evidence="2">
    <location>
        <begin position="729"/>
        <end position="788"/>
    </location>
</feature>
<evidence type="ECO:0000256" key="1">
    <source>
        <dbReference type="ARBA" id="ARBA00022737"/>
    </source>
</evidence>
<dbReference type="Pfam" id="PF25485">
    <property type="entry name" value="DUF7908"/>
    <property type="match status" value="2"/>
</dbReference>
<evidence type="ECO:0000259" key="4">
    <source>
        <dbReference type="PROSITE" id="PS51212"/>
    </source>
</evidence>
<proteinExistence type="predicted"/>
<feature type="compositionally biased region" description="Gly residues" evidence="2">
    <location>
        <begin position="789"/>
        <end position="802"/>
    </location>
</feature>
<dbReference type="Pfam" id="PF01822">
    <property type="entry name" value="WSC"/>
    <property type="match status" value="2"/>
</dbReference>
<accession>A0AA38SIQ7</accession>
<dbReference type="AlphaFoldDB" id="A0AA38SIQ7"/>
<sequence>MAWSRGRSAAALAVGALSALGNAQGFFGGDQSSCTPTEDFVDMGCYTGDLSIALTPFSPVTYDPSLQATLSFPGFDPGSNFNNTVTPQRCVQVCRGYGYRTAALESGECSCGFGIPLGFPTPPLISGTCDTPCPGDASQFCGGVGSTRILVDPTFANPALLDAAQPGTVAGYYQYLGCFHQDSSFPTNDLVNTHSTQANVDLCLQRCATLRYPLARATPDGNGQVSCDCGETFDFGDYRVREGEEAVEGACNVGCASGLAGDCDLDTETCCGTSDIYPVYINPELQGGCYVPSIPGYGLLDAQDQLTGYVCADVPATLTSGPVVYTADLAIYGDQPRITSTALPIHPVQVSASTTTFLEYGCFAAEPGVVLTTNFQEITDLASNTLEACAAACVGQAASFFGMVNGDSCFCSDQVDDSVAVADFGLCNQRCADNAIELCGGATAVEVYAISGEWTNAVAASIQLVQATPYPATACEVASTTTSDTATTSPTSTTDTSTQSTGTATDSQTPTDTTTGGSSTGTDTATTTGGSSSSTDTATTGTGGSTATDGTSTDGGSSTATDSASSTTQSLEPTQPPATNQYIFNVMLMTDIETRKRQVIVGGVDAGFIGGAGPVNTSDCTLATPFVFQDGTLSSGGQLISTEPGISYQAFMTDPTVGSISTTFSLQGNVLVWSNEAFAGGQAGFCQDVTGQVFITFDTTPPPFDCTPVQLVTYQTQACQDGVIVSTTTSSDTMTATSTESGASSATGTDASATGTGTGTDTIATTGPTSVPSSTGTGGDSTSTSSGPFGNGTATGTGGATGTGSSASTTPTAPPAGESFIFAVERLNETDALARRDNSLAKRQFAGGAGFVGAAGPVNPADCSLATPFNFTNGQLSSGGEFVSTDAGVAYQPFWTNPTLGAISTIFSLQNSVLVWQNAAFVGTNAGFCQDAGGQVWVTFDGNPVPFDCTPVLLIAFSAAQCSDGTLVTSTASTTAAPTPCSTGSCLGNGTLTLGPGTFFNDAVAATARPIAECYVRNETWVFGETTLLPRTAA</sequence>
<keyword evidence="1" id="KW-0677">Repeat</keyword>
<evidence type="ECO:0000256" key="2">
    <source>
        <dbReference type="SAM" id="MobiDB-lite"/>
    </source>
</evidence>
<protein>
    <recommendedName>
        <fullName evidence="4">WSC domain-containing protein</fullName>
    </recommendedName>
</protein>
<dbReference type="InterPro" id="IPR002889">
    <property type="entry name" value="WSC_carb-bd"/>
</dbReference>
<dbReference type="PROSITE" id="PS51212">
    <property type="entry name" value="WSC"/>
    <property type="match status" value="2"/>
</dbReference>
<name>A0AA38SIQ7_9PEZI</name>
<keyword evidence="3" id="KW-0732">Signal</keyword>
<dbReference type="EMBL" id="JANBVN010000024">
    <property type="protein sequence ID" value="KAJ9161318.1"/>
    <property type="molecule type" value="Genomic_DNA"/>
</dbReference>
<evidence type="ECO:0000313" key="6">
    <source>
        <dbReference type="Proteomes" id="UP001174691"/>
    </source>
</evidence>
<feature type="signal peptide" evidence="3">
    <location>
        <begin position="1"/>
        <end position="25"/>
    </location>
</feature>
<dbReference type="PANTHER" id="PTHR45964">
    <property type="entry name" value="WSCD FAMILY MEMBER CG9164"/>
    <property type="match status" value="1"/>
</dbReference>
<feature type="chain" id="PRO_5041351529" description="WSC domain-containing protein" evidence="3">
    <location>
        <begin position="26"/>
        <end position="1034"/>
    </location>
</feature>
<keyword evidence="6" id="KW-1185">Reference proteome</keyword>
<evidence type="ECO:0000256" key="3">
    <source>
        <dbReference type="SAM" id="SignalP"/>
    </source>
</evidence>